<feature type="transmembrane region" description="Helical" evidence="2">
    <location>
        <begin position="48"/>
        <end position="75"/>
    </location>
</feature>
<dbReference type="InterPro" id="IPR045339">
    <property type="entry name" value="DUF6534"/>
</dbReference>
<keyword evidence="2" id="KW-0472">Membrane</keyword>
<keyword evidence="2" id="KW-0812">Transmembrane</keyword>
<dbReference type="Proteomes" id="UP000053593">
    <property type="component" value="Unassembled WGS sequence"/>
</dbReference>
<evidence type="ECO:0000256" key="1">
    <source>
        <dbReference type="SAM" id="MobiDB-lite"/>
    </source>
</evidence>
<dbReference type="Pfam" id="PF20152">
    <property type="entry name" value="DUF6534"/>
    <property type="match status" value="1"/>
</dbReference>
<organism evidence="4 5">
    <name type="scientific">Collybiopsis luxurians FD-317 M1</name>
    <dbReference type="NCBI Taxonomy" id="944289"/>
    <lineage>
        <taxon>Eukaryota</taxon>
        <taxon>Fungi</taxon>
        <taxon>Dikarya</taxon>
        <taxon>Basidiomycota</taxon>
        <taxon>Agaricomycotina</taxon>
        <taxon>Agaricomycetes</taxon>
        <taxon>Agaricomycetidae</taxon>
        <taxon>Agaricales</taxon>
        <taxon>Marasmiineae</taxon>
        <taxon>Omphalotaceae</taxon>
        <taxon>Collybiopsis</taxon>
        <taxon>Collybiopsis luxurians</taxon>
    </lineage>
</organism>
<evidence type="ECO:0000259" key="3">
    <source>
        <dbReference type="Pfam" id="PF20152"/>
    </source>
</evidence>
<feature type="compositionally biased region" description="Low complexity" evidence="1">
    <location>
        <begin position="400"/>
        <end position="412"/>
    </location>
</feature>
<accession>A0A0D0CAK2</accession>
<proteinExistence type="predicted"/>
<reference evidence="4 5" key="1">
    <citation type="submission" date="2014-04" db="EMBL/GenBank/DDBJ databases">
        <title>Evolutionary Origins and Diversification of the Mycorrhizal Mutualists.</title>
        <authorList>
            <consortium name="DOE Joint Genome Institute"/>
            <consortium name="Mycorrhizal Genomics Consortium"/>
            <person name="Kohler A."/>
            <person name="Kuo A."/>
            <person name="Nagy L.G."/>
            <person name="Floudas D."/>
            <person name="Copeland A."/>
            <person name="Barry K.W."/>
            <person name="Cichocki N."/>
            <person name="Veneault-Fourrey C."/>
            <person name="LaButti K."/>
            <person name="Lindquist E.A."/>
            <person name="Lipzen A."/>
            <person name="Lundell T."/>
            <person name="Morin E."/>
            <person name="Murat C."/>
            <person name="Riley R."/>
            <person name="Ohm R."/>
            <person name="Sun H."/>
            <person name="Tunlid A."/>
            <person name="Henrissat B."/>
            <person name="Grigoriev I.V."/>
            <person name="Hibbett D.S."/>
            <person name="Martin F."/>
        </authorList>
    </citation>
    <scope>NUCLEOTIDE SEQUENCE [LARGE SCALE GENOMIC DNA]</scope>
    <source>
        <strain evidence="4 5">FD-317 M1</strain>
    </source>
</reference>
<evidence type="ECO:0000313" key="5">
    <source>
        <dbReference type="Proteomes" id="UP000053593"/>
    </source>
</evidence>
<feature type="compositionally biased region" description="Low complexity" evidence="1">
    <location>
        <begin position="310"/>
        <end position="324"/>
    </location>
</feature>
<dbReference type="OrthoDB" id="2929525at2759"/>
<feature type="transmembrane region" description="Helical" evidence="2">
    <location>
        <begin position="87"/>
        <end position="109"/>
    </location>
</feature>
<feature type="transmembrane region" description="Helical" evidence="2">
    <location>
        <begin position="239"/>
        <end position="258"/>
    </location>
</feature>
<feature type="transmembrane region" description="Helical" evidence="2">
    <location>
        <begin position="12"/>
        <end position="36"/>
    </location>
</feature>
<feature type="transmembrane region" description="Helical" evidence="2">
    <location>
        <begin position="161"/>
        <end position="186"/>
    </location>
</feature>
<dbReference type="AlphaFoldDB" id="A0A0D0CAK2"/>
<dbReference type="HOGENOM" id="CLU_046025_5_4_1"/>
<dbReference type="EMBL" id="KN834810">
    <property type="protein sequence ID" value="KIK55027.1"/>
    <property type="molecule type" value="Genomic_DNA"/>
</dbReference>
<evidence type="ECO:0000313" key="4">
    <source>
        <dbReference type="EMBL" id="KIK55027.1"/>
    </source>
</evidence>
<feature type="domain" description="DUF6534" evidence="3">
    <location>
        <begin position="172"/>
        <end position="261"/>
    </location>
</feature>
<feature type="region of interest" description="Disordered" evidence="1">
    <location>
        <begin position="390"/>
        <end position="413"/>
    </location>
</feature>
<name>A0A0D0CAK2_9AGAR</name>
<gene>
    <name evidence="4" type="ORF">GYMLUDRAFT_48227</name>
</gene>
<feature type="region of interest" description="Disordered" evidence="1">
    <location>
        <begin position="300"/>
        <end position="367"/>
    </location>
</feature>
<protein>
    <recommendedName>
        <fullName evidence="3">DUF6534 domain-containing protein</fullName>
    </recommendedName>
</protein>
<dbReference type="PANTHER" id="PTHR40465:SF1">
    <property type="entry name" value="DUF6534 DOMAIN-CONTAINING PROTEIN"/>
    <property type="match status" value="1"/>
</dbReference>
<evidence type="ECO:0000256" key="2">
    <source>
        <dbReference type="SAM" id="Phobius"/>
    </source>
</evidence>
<feature type="transmembrane region" description="Helical" evidence="2">
    <location>
        <begin position="207"/>
        <end position="233"/>
    </location>
</feature>
<keyword evidence="5" id="KW-1185">Reference proteome</keyword>
<keyword evidence="2" id="KW-1133">Transmembrane helix</keyword>
<feature type="compositionally biased region" description="Polar residues" evidence="1">
    <location>
        <begin position="339"/>
        <end position="353"/>
    </location>
</feature>
<feature type="transmembrane region" description="Helical" evidence="2">
    <location>
        <begin position="121"/>
        <end position="141"/>
    </location>
</feature>
<sequence>MPPLPKFDSPQLLGALEIGAFLSIFMFGIVVVQGHIYFKNCKADSRKLISFITLILLLELGHAVATAQAVWWATITIADLVIKPGNGYDIAMCTLYSSIITFLVKAYNINRIRHLTSKKRLAIIGWFLTALDFASSLMVTYETFRDISREPDDFTLQRRWGWLITTSLALEAGVDVFITVVMAYYLKKVVVMARAHSMKRSVDLVNSLVLWTIETGLATSLAAVAAVICFHLMEFNYIWFAVYLPLAKLYSNSLLASLNARPARRKRLGTLVVHPPLRTQTTSSGSYSSLQFATRDSAEDGTLMSRKSDGSGSSSLRRSTVASSNLSRRVTPPGVASLRRSTVGSHESVSASGKASLRRSRESPHSQGWPLEILYSNAVTGKKKVTKEQYVYSKSRPTRRTSTSTTTSIHSSLMHSPTVVAPIVEAR</sequence>
<dbReference type="PANTHER" id="PTHR40465">
    <property type="entry name" value="CHROMOSOME 1, WHOLE GENOME SHOTGUN SEQUENCE"/>
    <property type="match status" value="1"/>
</dbReference>